<keyword evidence="2" id="KW-1185">Reference proteome</keyword>
<proteinExistence type="predicted"/>
<protein>
    <submittedName>
        <fullName evidence="1">Uncharacterized protein</fullName>
    </submittedName>
</protein>
<organism evidence="1 2">
    <name type="scientific">Colletotrichum sidae</name>
    <dbReference type="NCBI Taxonomy" id="1347389"/>
    <lineage>
        <taxon>Eukaryota</taxon>
        <taxon>Fungi</taxon>
        <taxon>Dikarya</taxon>
        <taxon>Ascomycota</taxon>
        <taxon>Pezizomycotina</taxon>
        <taxon>Sordariomycetes</taxon>
        <taxon>Hypocreomycetidae</taxon>
        <taxon>Glomerellales</taxon>
        <taxon>Glomerellaceae</taxon>
        <taxon>Colletotrichum</taxon>
        <taxon>Colletotrichum orbiculare species complex</taxon>
    </lineage>
</organism>
<dbReference type="AlphaFoldDB" id="A0A4R8TI54"/>
<sequence length="134" mass="15249">MALRRGEATSLDLNSLPLTGKRQRCASIVQEQEAILQRPRPPKLCWQIKHPIIGGQYGHASPVLSRCYREQGHAWHASGWSMAEAEGSNDSRNLHVQHLNMEYCAWMIFTHQRLINYSVPASDDQSQIQPEHPP</sequence>
<reference evidence="1 2" key="1">
    <citation type="submission" date="2018-11" db="EMBL/GenBank/DDBJ databases">
        <title>Genome sequence and assembly of Colletotrichum sidae.</title>
        <authorList>
            <person name="Gan P."/>
            <person name="Shirasu K."/>
        </authorList>
    </citation>
    <scope>NUCLEOTIDE SEQUENCE [LARGE SCALE GENOMIC DNA]</scope>
    <source>
        <strain evidence="1 2">CBS 518.97</strain>
    </source>
</reference>
<evidence type="ECO:0000313" key="2">
    <source>
        <dbReference type="Proteomes" id="UP000295604"/>
    </source>
</evidence>
<dbReference type="EMBL" id="QAPF01000077">
    <property type="protein sequence ID" value="TEA17861.1"/>
    <property type="molecule type" value="Genomic_DNA"/>
</dbReference>
<name>A0A4R8TI54_9PEZI</name>
<dbReference type="Proteomes" id="UP000295604">
    <property type="component" value="Unassembled WGS sequence"/>
</dbReference>
<gene>
    <name evidence="1" type="ORF">C8034_v012049</name>
</gene>
<comment type="caution">
    <text evidence="1">The sequence shown here is derived from an EMBL/GenBank/DDBJ whole genome shotgun (WGS) entry which is preliminary data.</text>
</comment>
<accession>A0A4R8TI54</accession>
<evidence type="ECO:0000313" key="1">
    <source>
        <dbReference type="EMBL" id="TEA17861.1"/>
    </source>
</evidence>